<feature type="region of interest" description="Disordered" evidence="1">
    <location>
        <begin position="1"/>
        <end position="24"/>
    </location>
</feature>
<sequence>MSVDGNRTREAPASRRSGRGGSLPNGAAALMLEGVVMRWIFVLCQGERAFYAGSVLFWYSTEIKGDVRRGDNRKATHGDTL</sequence>
<evidence type="ECO:0000313" key="2">
    <source>
        <dbReference type="EMBL" id="AMD88991.1"/>
    </source>
</evidence>
<proteinExistence type="predicted"/>
<dbReference type="Proteomes" id="UP000069241">
    <property type="component" value="Chromosome"/>
</dbReference>
<reference evidence="3" key="1">
    <citation type="submission" date="2016-02" db="EMBL/GenBank/DDBJ databases">
        <authorList>
            <person name="Holder M.E."/>
            <person name="Ajami N.J."/>
            <person name="Petrosino J.F."/>
        </authorList>
    </citation>
    <scope>NUCLEOTIDE SEQUENCE [LARGE SCALE GENOMIC DNA]</scope>
    <source>
        <strain evidence="3">CCUG 45958</strain>
    </source>
</reference>
<feature type="compositionally biased region" description="Basic and acidic residues" evidence="1">
    <location>
        <begin position="1"/>
        <end position="13"/>
    </location>
</feature>
<dbReference type="AlphaFoldDB" id="A0A0X8JHY5"/>
<keyword evidence="3" id="KW-1185">Reference proteome</keyword>
<protein>
    <submittedName>
        <fullName evidence="2">Uncharacterized protein</fullName>
    </submittedName>
</protein>
<organism evidence="2 3">
    <name type="scientific">Desulfovibrio fairfieldensis</name>
    <dbReference type="NCBI Taxonomy" id="44742"/>
    <lineage>
        <taxon>Bacteria</taxon>
        <taxon>Pseudomonadati</taxon>
        <taxon>Thermodesulfobacteriota</taxon>
        <taxon>Desulfovibrionia</taxon>
        <taxon>Desulfovibrionales</taxon>
        <taxon>Desulfovibrionaceae</taxon>
        <taxon>Desulfovibrio</taxon>
    </lineage>
</organism>
<dbReference type="KEGG" id="dfi:AXF13_02025"/>
<gene>
    <name evidence="2" type="ORF">AXF13_02025</name>
</gene>
<accession>A0A0X8JHY5</accession>
<evidence type="ECO:0000313" key="3">
    <source>
        <dbReference type="Proteomes" id="UP000069241"/>
    </source>
</evidence>
<evidence type="ECO:0000256" key="1">
    <source>
        <dbReference type="SAM" id="MobiDB-lite"/>
    </source>
</evidence>
<name>A0A0X8JHY5_9BACT</name>
<dbReference type="EMBL" id="CP014229">
    <property type="protein sequence ID" value="AMD88991.1"/>
    <property type="molecule type" value="Genomic_DNA"/>
</dbReference>